<sequence length="203" mass="22260">MSFDVLIIGGGAAGLSCALVLGSAKEKTFAKDKSIGIIAHQKASHLQNALFKNVLGLQPGTLGKDILESGKEQLKELYPHISQIEKEKVTQIEKLSGGFKVITNKGIYHSKIVVVAVGYTNLMTIKGLEDYIEPHPRTKPEKNRIWLKNTDHLIEENLYVTGTLAGWRSQFSMACGSGSHVATDILTLWNDGQHTKVHDKITV</sequence>
<dbReference type="InterPro" id="IPR036188">
    <property type="entry name" value="FAD/NAD-bd_sf"/>
</dbReference>
<gene>
    <name evidence="3" type="ORF">F1003_08325</name>
</gene>
<dbReference type="Pfam" id="PF07992">
    <property type="entry name" value="Pyr_redox_2"/>
    <property type="match status" value="1"/>
</dbReference>
<keyword evidence="1" id="KW-1133">Transmembrane helix</keyword>
<name>A0A7K1GCQ5_9FLAO</name>
<proteinExistence type="predicted"/>
<dbReference type="RefSeq" id="WP_155088853.1">
    <property type="nucleotide sequence ID" value="NZ_WJYA01000005.1"/>
</dbReference>
<dbReference type="Gene3D" id="3.50.50.60">
    <property type="entry name" value="FAD/NAD(P)-binding domain"/>
    <property type="match status" value="1"/>
</dbReference>
<dbReference type="EMBL" id="WJYA01000005">
    <property type="protein sequence ID" value="MTE26933.1"/>
    <property type="molecule type" value="Genomic_DNA"/>
</dbReference>
<evidence type="ECO:0000256" key="1">
    <source>
        <dbReference type="SAM" id="Phobius"/>
    </source>
</evidence>
<feature type="domain" description="FAD/NAD(P)-binding" evidence="2">
    <location>
        <begin position="3"/>
        <end position="161"/>
    </location>
</feature>
<accession>A0A7K1GCQ5</accession>
<protein>
    <submittedName>
        <fullName evidence="3">NAD(P)/FAD-dependent oxidoreductase</fullName>
    </submittedName>
</protein>
<keyword evidence="1" id="KW-0812">Transmembrane</keyword>
<evidence type="ECO:0000313" key="4">
    <source>
        <dbReference type="Proteomes" id="UP000447545"/>
    </source>
</evidence>
<evidence type="ECO:0000313" key="3">
    <source>
        <dbReference type="EMBL" id="MTE26933.1"/>
    </source>
</evidence>
<dbReference type="GO" id="GO:0016491">
    <property type="term" value="F:oxidoreductase activity"/>
    <property type="evidence" value="ECO:0007669"/>
    <property type="project" value="InterPro"/>
</dbReference>
<feature type="transmembrane region" description="Helical" evidence="1">
    <location>
        <begin position="6"/>
        <end position="24"/>
    </location>
</feature>
<dbReference type="AlphaFoldDB" id="A0A7K1GCQ5"/>
<evidence type="ECO:0000259" key="2">
    <source>
        <dbReference type="Pfam" id="PF07992"/>
    </source>
</evidence>
<reference evidence="3 4" key="1">
    <citation type="submission" date="2019-11" db="EMBL/GenBank/DDBJ databases">
        <title>Winogradskyella ouciana sp. nov., isolated from the hadal seawater of the Mariana Trench.</title>
        <authorList>
            <person name="Liu R."/>
        </authorList>
    </citation>
    <scope>NUCLEOTIDE SEQUENCE [LARGE SCALE GENOMIC DNA]</scope>
    <source>
        <strain evidence="3 4">ZXX205</strain>
    </source>
</reference>
<comment type="caution">
    <text evidence="3">The sequence shown here is derived from an EMBL/GenBank/DDBJ whole genome shotgun (WGS) entry which is preliminary data.</text>
</comment>
<dbReference type="Proteomes" id="UP000447545">
    <property type="component" value="Unassembled WGS sequence"/>
</dbReference>
<organism evidence="3 4">
    <name type="scientific">Winogradskyella ouciana</name>
    <dbReference type="NCBI Taxonomy" id="2608631"/>
    <lineage>
        <taxon>Bacteria</taxon>
        <taxon>Pseudomonadati</taxon>
        <taxon>Bacteroidota</taxon>
        <taxon>Flavobacteriia</taxon>
        <taxon>Flavobacteriales</taxon>
        <taxon>Flavobacteriaceae</taxon>
        <taxon>Winogradskyella</taxon>
    </lineage>
</organism>
<dbReference type="PRINTS" id="PR00469">
    <property type="entry name" value="PNDRDTASEII"/>
</dbReference>
<dbReference type="SUPFAM" id="SSF51905">
    <property type="entry name" value="FAD/NAD(P)-binding domain"/>
    <property type="match status" value="1"/>
</dbReference>
<keyword evidence="1" id="KW-0472">Membrane</keyword>
<dbReference type="InterPro" id="IPR023753">
    <property type="entry name" value="FAD/NAD-binding_dom"/>
</dbReference>
<keyword evidence="4" id="KW-1185">Reference proteome</keyword>